<accession>A0A511VE87</accession>
<dbReference type="InterPro" id="IPR019871">
    <property type="entry name" value="DiNH2propionate_NH3-lyase_sub"/>
</dbReference>
<feature type="domain" description="Tryptophan synthase beta chain-like PALP" evidence="3">
    <location>
        <begin position="41"/>
        <end position="358"/>
    </location>
</feature>
<comment type="cofactor">
    <cofactor evidence="1">
        <name>pyridoxal 5'-phosphate</name>
        <dbReference type="ChEBI" id="CHEBI:597326"/>
    </cofactor>
</comment>
<dbReference type="AlphaFoldDB" id="A0A511VE87"/>
<reference evidence="4 5" key="1">
    <citation type="submission" date="2019-07" db="EMBL/GenBank/DDBJ databases">
        <title>Whole genome shotgun sequence of Aneurinibacillus danicus NBRC 102444.</title>
        <authorList>
            <person name="Hosoyama A."/>
            <person name="Uohara A."/>
            <person name="Ohji S."/>
            <person name="Ichikawa N."/>
        </authorList>
    </citation>
    <scope>NUCLEOTIDE SEQUENCE [LARGE SCALE GENOMIC DNA]</scope>
    <source>
        <strain evidence="4 5">NBRC 102444</strain>
    </source>
</reference>
<comment type="caution">
    <text evidence="4">The sequence shown here is derived from an EMBL/GenBank/DDBJ whole genome shotgun (WGS) entry which is preliminary data.</text>
</comment>
<evidence type="ECO:0000313" key="5">
    <source>
        <dbReference type="Proteomes" id="UP000321157"/>
    </source>
</evidence>
<keyword evidence="2" id="KW-0663">Pyridoxal phosphate</keyword>
<dbReference type="NCBIfam" id="TIGR03528">
    <property type="entry name" value="2_3_DAP_am_ly"/>
    <property type="match status" value="1"/>
</dbReference>
<dbReference type="PANTHER" id="PTHR42937:SF1">
    <property type="entry name" value="DIAMINOPROPIONATE AMMONIA-LYASE"/>
    <property type="match status" value="1"/>
</dbReference>
<evidence type="ECO:0000259" key="3">
    <source>
        <dbReference type="Pfam" id="PF00291"/>
    </source>
</evidence>
<keyword evidence="4" id="KW-0456">Lyase</keyword>
<gene>
    <name evidence="4" type="primary">dpaL</name>
    <name evidence="4" type="ORF">ADA01nite_30420</name>
</gene>
<dbReference type="Proteomes" id="UP000321157">
    <property type="component" value="Unassembled WGS sequence"/>
</dbReference>
<dbReference type="NCBIfam" id="TIGR01747">
    <property type="entry name" value="diampropi_NH3ly"/>
    <property type="match status" value="1"/>
</dbReference>
<sequence length="405" mass="44847">METLQWTWNNRARQAGEKPIPELFTEEKARSVRAFHQTFSGYQPTPLRSLSSLAGYLGIKGMYVKDESYRFGLNAFKALGGSYAIGRYLAGRLGREIETLSFEELQSPAIRQQLGEITFASATDGNHGRGVAWAAAQFGQKSVIYMPKGSAAIRLENIRRAGARAEITNLNYDDTVRLMKKHAELNGWVLVQDTAWDGYEEIPAYIMQGYMTMVMEALEQMQADGITKPTHVFVQVGVGSIAGAVQGLLVNLFGEERPVTVIVEPNKADCHYRSALTEDGKREYVTGPMDTMMAGLACGEPNPLSWSIMRDYSDMFVSCPDYTAAHGMRLLGNPLRGDEKVISGESGAVTSGLVSLLMRDESLHEAKERLGLNKDSVVLVFNTEGDTDPENYLRVVWDGLHPNER</sequence>
<dbReference type="CDD" id="cd00640">
    <property type="entry name" value="Trp-synth-beta_II"/>
    <property type="match status" value="1"/>
</dbReference>
<dbReference type="NCBIfam" id="NF006058">
    <property type="entry name" value="PRK08206.1"/>
    <property type="match status" value="1"/>
</dbReference>
<evidence type="ECO:0000256" key="1">
    <source>
        <dbReference type="ARBA" id="ARBA00001933"/>
    </source>
</evidence>
<dbReference type="RefSeq" id="WP_146811111.1">
    <property type="nucleotide sequence ID" value="NZ_BJXX01000142.1"/>
</dbReference>
<evidence type="ECO:0000313" key="4">
    <source>
        <dbReference type="EMBL" id="GEN35582.1"/>
    </source>
</evidence>
<dbReference type="OrthoDB" id="34584at2"/>
<dbReference type="PANTHER" id="PTHR42937">
    <property type="match status" value="1"/>
</dbReference>
<proteinExistence type="predicted"/>
<dbReference type="EMBL" id="BJXX01000142">
    <property type="protein sequence ID" value="GEN35582.1"/>
    <property type="molecule type" value="Genomic_DNA"/>
</dbReference>
<dbReference type="InterPro" id="IPR036052">
    <property type="entry name" value="TrpB-like_PALP_sf"/>
</dbReference>
<dbReference type="Pfam" id="PF00291">
    <property type="entry name" value="PALP"/>
    <property type="match status" value="1"/>
</dbReference>
<organism evidence="4 5">
    <name type="scientific">Aneurinibacillus danicus</name>
    <dbReference type="NCBI Taxonomy" id="267746"/>
    <lineage>
        <taxon>Bacteria</taxon>
        <taxon>Bacillati</taxon>
        <taxon>Bacillota</taxon>
        <taxon>Bacilli</taxon>
        <taxon>Bacillales</taxon>
        <taxon>Paenibacillaceae</taxon>
        <taxon>Aneurinibacillus group</taxon>
        <taxon>Aneurinibacillus</taxon>
    </lineage>
</organism>
<evidence type="ECO:0000256" key="2">
    <source>
        <dbReference type="ARBA" id="ARBA00022898"/>
    </source>
</evidence>
<dbReference type="SUPFAM" id="SSF53686">
    <property type="entry name" value="Tryptophan synthase beta subunit-like PLP-dependent enzymes"/>
    <property type="match status" value="1"/>
</dbReference>
<dbReference type="InterPro" id="IPR001926">
    <property type="entry name" value="TrpB-like_PALP"/>
</dbReference>
<keyword evidence="5" id="KW-1185">Reference proteome</keyword>
<protein>
    <submittedName>
        <fullName evidence="4">PLP-dependent lyase/thiolase</fullName>
    </submittedName>
</protein>
<dbReference type="GO" id="GO:1901605">
    <property type="term" value="P:alpha-amino acid metabolic process"/>
    <property type="evidence" value="ECO:0007669"/>
    <property type="project" value="UniProtKB-ARBA"/>
</dbReference>
<dbReference type="GO" id="GO:0008838">
    <property type="term" value="F:diaminopropionate ammonia-lyase activity"/>
    <property type="evidence" value="ECO:0007669"/>
    <property type="project" value="InterPro"/>
</dbReference>
<dbReference type="InterPro" id="IPR010081">
    <property type="entry name" value="DiNH2opropionate_NH3_lyase"/>
</dbReference>
<dbReference type="GO" id="GO:0030170">
    <property type="term" value="F:pyridoxal phosphate binding"/>
    <property type="evidence" value="ECO:0007669"/>
    <property type="project" value="InterPro"/>
</dbReference>
<dbReference type="Gene3D" id="3.40.50.1100">
    <property type="match status" value="3"/>
</dbReference>
<name>A0A511VE87_9BACL</name>